<dbReference type="SUPFAM" id="SSF56112">
    <property type="entry name" value="Protein kinase-like (PK-like)"/>
    <property type="match status" value="1"/>
</dbReference>
<dbReference type="InterPro" id="IPR011009">
    <property type="entry name" value="Kinase-like_dom_sf"/>
</dbReference>
<dbReference type="GO" id="GO:0005737">
    <property type="term" value="C:cytoplasm"/>
    <property type="evidence" value="ECO:0007669"/>
    <property type="project" value="TreeGrafter"/>
</dbReference>
<name>A0A6C0KCM5_9ZZZZ</name>
<evidence type="ECO:0000256" key="5">
    <source>
        <dbReference type="ARBA" id="ARBA00022833"/>
    </source>
</evidence>
<dbReference type="InterPro" id="IPR000403">
    <property type="entry name" value="PI3/4_kinase_cat_dom"/>
</dbReference>
<dbReference type="InterPro" id="IPR015433">
    <property type="entry name" value="PI3/4_kinase"/>
</dbReference>
<dbReference type="SUPFAM" id="SSF57903">
    <property type="entry name" value="FYVE/PHD zinc finger"/>
    <property type="match status" value="1"/>
</dbReference>
<dbReference type="PROSITE" id="PS00916">
    <property type="entry name" value="PI3_4_KINASE_2"/>
    <property type="match status" value="1"/>
</dbReference>
<protein>
    <recommendedName>
        <fullName evidence="9">Phosphatidylinositol 3-kinase</fullName>
    </recommendedName>
</protein>
<evidence type="ECO:0000259" key="6">
    <source>
        <dbReference type="PROSITE" id="PS50178"/>
    </source>
</evidence>
<evidence type="ECO:0000256" key="3">
    <source>
        <dbReference type="ARBA" id="ARBA00022771"/>
    </source>
</evidence>
<dbReference type="InterPro" id="IPR000306">
    <property type="entry name" value="Znf_FYVE"/>
</dbReference>
<evidence type="ECO:0000259" key="7">
    <source>
        <dbReference type="PROSITE" id="PS50290"/>
    </source>
</evidence>
<dbReference type="Gene3D" id="3.30.40.10">
    <property type="entry name" value="Zinc/RING finger domain, C3HC4 (zinc finger)"/>
    <property type="match status" value="1"/>
</dbReference>
<feature type="domain" description="FYVE-type" evidence="6">
    <location>
        <begin position="36"/>
        <end position="114"/>
    </location>
</feature>
<organism evidence="8">
    <name type="scientific">viral metagenome</name>
    <dbReference type="NCBI Taxonomy" id="1070528"/>
    <lineage>
        <taxon>unclassified sequences</taxon>
        <taxon>metagenomes</taxon>
        <taxon>organismal metagenomes</taxon>
    </lineage>
</organism>
<keyword evidence="1" id="KW-0808">Transferase</keyword>
<accession>A0A6C0KCM5</accession>
<evidence type="ECO:0000256" key="1">
    <source>
        <dbReference type="ARBA" id="ARBA00022679"/>
    </source>
</evidence>
<dbReference type="SMART" id="SM00064">
    <property type="entry name" value="FYVE"/>
    <property type="match status" value="1"/>
</dbReference>
<dbReference type="InterPro" id="IPR036940">
    <property type="entry name" value="PI3/4_kinase_cat_sf"/>
</dbReference>
<dbReference type="GO" id="GO:0048015">
    <property type="term" value="P:phosphatidylinositol-mediated signaling"/>
    <property type="evidence" value="ECO:0007669"/>
    <property type="project" value="TreeGrafter"/>
</dbReference>
<dbReference type="InterPro" id="IPR017455">
    <property type="entry name" value="Znf_FYVE-rel"/>
</dbReference>
<dbReference type="InterPro" id="IPR042236">
    <property type="entry name" value="PI3K_accessory_sf"/>
</dbReference>
<dbReference type="PROSITE" id="PS50290">
    <property type="entry name" value="PI3_4_KINASE_3"/>
    <property type="match status" value="1"/>
</dbReference>
<dbReference type="PROSITE" id="PS50178">
    <property type="entry name" value="ZF_FYVE"/>
    <property type="match status" value="1"/>
</dbReference>
<sequence>MDYNRMMSMSMFLEKRHQPEQEIHIPKPSPSIWIPSQNVSKCYKCKEDFGMFKRKHHCRVCGRVFCANCADKWGIIPSLVNSTTPPIRGYSVGSWLTYDENQKRMCEKCKNRTDFIHESSGYIYVFTNLPIELKDLYELRLVNKLWCKSVNTILSAYKSVQYNLPIQKFSKMERSILWTHRNEFVNHFQLMSKCLSCYKFGEKNDDCLEKLITLYDKKIQSNKCSDLACRRTCSSSPNIEEILEMYNNTELLKNTSARMWLSRQLKRVHIYELKLIMPWLVGICIKNHNIAYETLIPLCVNDLQLAYSFYFELNFYTLDTFHKQRLSNIKKKFLNVISKEVKLELEKTELFMEFINDVICLSSSFEVWNEKSTKWFAVNKYVLMPWDVKIKCVGIQGEGISIFNSATKPWKIPFIVKKGGRDKIMNILIKFEDVRKDKLTMVVAEYLKKICMTYVDIDLYSVFPINTTMGWIEMVEQSNTLYDIKYKFKSSLQNYIMDLNPNATVSQIREKFIKTCVSSCVLCYVLGVGDRHMENILVTRHGKLLHIDFSYILGDDPKHLKVEMKITEDMLQMLGGQNSESFKKFKKYCKEAYKLLRQRSSLWYILLTYLEFSIPSIDKFKYNSETIRNHVIERLIPGESDIEASMQIIDIVDRSSYTTWGQNLSDWSHTIGNSMRNIKTTIFNQNTQFNMDL</sequence>
<dbReference type="GO" id="GO:0016020">
    <property type="term" value="C:membrane"/>
    <property type="evidence" value="ECO:0007669"/>
    <property type="project" value="TreeGrafter"/>
</dbReference>
<keyword evidence="4" id="KW-0418">Kinase</keyword>
<evidence type="ECO:0000256" key="4">
    <source>
        <dbReference type="ARBA" id="ARBA00022777"/>
    </source>
</evidence>
<proteinExistence type="predicted"/>
<evidence type="ECO:0008006" key="9">
    <source>
        <dbReference type="Google" id="ProtNLM"/>
    </source>
</evidence>
<dbReference type="Pfam" id="PF00454">
    <property type="entry name" value="PI3_PI4_kinase"/>
    <property type="match status" value="1"/>
</dbReference>
<dbReference type="GO" id="GO:0052742">
    <property type="term" value="F:phosphatidylinositol kinase activity"/>
    <property type="evidence" value="ECO:0007669"/>
    <property type="project" value="TreeGrafter"/>
</dbReference>
<dbReference type="InterPro" id="IPR013083">
    <property type="entry name" value="Znf_RING/FYVE/PHD"/>
</dbReference>
<reference evidence="8" key="1">
    <citation type="journal article" date="2020" name="Nature">
        <title>Giant virus diversity and host interactions through global metagenomics.</title>
        <authorList>
            <person name="Schulz F."/>
            <person name="Roux S."/>
            <person name="Paez-Espino D."/>
            <person name="Jungbluth S."/>
            <person name="Walsh D.A."/>
            <person name="Denef V.J."/>
            <person name="McMahon K.D."/>
            <person name="Konstantinidis K.T."/>
            <person name="Eloe-Fadrosh E.A."/>
            <person name="Kyrpides N.C."/>
            <person name="Woyke T."/>
        </authorList>
    </citation>
    <scope>NUCLEOTIDE SEQUENCE</scope>
    <source>
        <strain evidence="8">GVMAG-S-1102244-55</strain>
    </source>
</reference>
<dbReference type="GO" id="GO:0046854">
    <property type="term" value="P:phosphatidylinositol phosphate biosynthetic process"/>
    <property type="evidence" value="ECO:0007669"/>
    <property type="project" value="InterPro"/>
</dbReference>
<dbReference type="AlphaFoldDB" id="A0A6C0KCM5"/>
<dbReference type="Pfam" id="PF01363">
    <property type="entry name" value="FYVE"/>
    <property type="match status" value="1"/>
</dbReference>
<dbReference type="Gene3D" id="1.25.40.70">
    <property type="entry name" value="Phosphatidylinositol 3-kinase, accessory domain (PIK)"/>
    <property type="match status" value="1"/>
</dbReference>
<keyword evidence="2" id="KW-0479">Metal-binding</keyword>
<dbReference type="InterPro" id="IPR018936">
    <property type="entry name" value="PI3/4_kinase_CS"/>
</dbReference>
<dbReference type="Gene3D" id="1.10.1070.11">
    <property type="entry name" value="Phosphatidylinositol 3-/4-kinase, catalytic domain"/>
    <property type="match status" value="1"/>
</dbReference>
<dbReference type="Gene3D" id="3.30.1010.10">
    <property type="entry name" value="Phosphatidylinositol 3-kinase Catalytic Subunit, Chain A, domain 4"/>
    <property type="match status" value="1"/>
</dbReference>
<dbReference type="InterPro" id="IPR011011">
    <property type="entry name" value="Znf_FYVE_PHD"/>
</dbReference>
<dbReference type="PANTHER" id="PTHR10048">
    <property type="entry name" value="PHOSPHATIDYLINOSITOL KINASE"/>
    <property type="match status" value="1"/>
</dbReference>
<evidence type="ECO:0000256" key="2">
    <source>
        <dbReference type="ARBA" id="ARBA00022723"/>
    </source>
</evidence>
<feature type="domain" description="PI3K/PI4K catalytic" evidence="7">
    <location>
        <begin position="396"/>
        <end position="660"/>
    </location>
</feature>
<keyword evidence="5" id="KW-0862">Zinc</keyword>
<evidence type="ECO:0000313" key="8">
    <source>
        <dbReference type="EMBL" id="QHU15143.1"/>
    </source>
</evidence>
<dbReference type="EMBL" id="MN740850">
    <property type="protein sequence ID" value="QHU15143.1"/>
    <property type="molecule type" value="Genomic_DNA"/>
</dbReference>
<keyword evidence="3" id="KW-0863">Zinc-finger</keyword>
<dbReference type="GO" id="GO:0008270">
    <property type="term" value="F:zinc ion binding"/>
    <property type="evidence" value="ECO:0007669"/>
    <property type="project" value="UniProtKB-KW"/>
</dbReference>
<dbReference type="SMART" id="SM00146">
    <property type="entry name" value="PI3Kc"/>
    <property type="match status" value="1"/>
</dbReference>